<dbReference type="EMBL" id="QGTS01000014">
    <property type="protein sequence ID" value="PWW04973.1"/>
    <property type="molecule type" value="Genomic_DNA"/>
</dbReference>
<protein>
    <recommendedName>
        <fullName evidence="3">Phage terminase Nu1 subunit (DNA packaging protein)</fullName>
    </recommendedName>
</protein>
<evidence type="ECO:0008006" key="3">
    <source>
        <dbReference type="Google" id="ProtNLM"/>
    </source>
</evidence>
<proteinExistence type="predicted"/>
<dbReference type="AlphaFoldDB" id="A0A317PTI1"/>
<sequence>MKFNISQLAKKYGYDESTVRSWRDVRSMPVDTEENACEWIVENILKPLRDGNVQERIQQERLKKMSAEAATAEIELEQRLGNLIELSYLEQSLSEYFSQMKNYLRSIPQKYYLELFECQDALELKVLLQNIIDEVLNEIGNQEYEFTEELDEQEEITINLEEVDQDDITTKEDETQ</sequence>
<evidence type="ECO:0000313" key="1">
    <source>
        <dbReference type="EMBL" id="PWW04973.1"/>
    </source>
</evidence>
<reference evidence="1 2" key="1">
    <citation type="submission" date="2018-05" db="EMBL/GenBank/DDBJ databases">
        <title>Genomic Encyclopedia of Type Strains, Phase IV (KMG-IV): sequencing the most valuable type-strain genomes for metagenomic binning, comparative biology and taxonomic classification.</title>
        <authorList>
            <person name="Goeker M."/>
        </authorList>
    </citation>
    <scope>NUCLEOTIDE SEQUENCE [LARGE SCALE GENOMIC DNA]</scope>
    <source>
        <strain evidence="1 2">DSM 19579</strain>
    </source>
</reference>
<dbReference type="RefSeq" id="WP_110027524.1">
    <property type="nucleotide sequence ID" value="NZ_QGTS01000014.1"/>
</dbReference>
<gene>
    <name evidence="1" type="ORF">DES37_11469</name>
</gene>
<dbReference type="OrthoDB" id="6631446at2"/>
<evidence type="ECO:0000313" key="2">
    <source>
        <dbReference type="Proteomes" id="UP000246744"/>
    </source>
</evidence>
<accession>A0A317PTI1</accession>
<name>A0A317PTI1_9ENTR</name>
<organism evidence="1 2">
    <name type="scientific">Mangrovibacter plantisponsor</name>
    <dbReference type="NCBI Taxonomy" id="451513"/>
    <lineage>
        <taxon>Bacteria</taxon>
        <taxon>Pseudomonadati</taxon>
        <taxon>Pseudomonadota</taxon>
        <taxon>Gammaproteobacteria</taxon>
        <taxon>Enterobacterales</taxon>
        <taxon>Enterobacteriaceae</taxon>
        <taxon>Mangrovibacter</taxon>
    </lineage>
</organism>
<comment type="caution">
    <text evidence="1">The sequence shown here is derived from an EMBL/GenBank/DDBJ whole genome shotgun (WGS) entry which is preliminary data.</text>
</comment>
<dbReference type="Proteomes" id="UP000246744">
    <property type="component" value="Unassembled WGS sequence"/>
</dbReference>
<keyword evidence="2" id="KW-1185">Reference proteome</keyword>